<evidence type="ECO:0000256" key="9">
    <source>
        <dbReference type="PIRNR" id="PIRNR028921"/>
    </source>
</evidence>
<evidence type="ECO:0000256" key="4">
    <source>
        <dbReference type="ARBA" id="ARBA00022723"/>
    </source>
</evidence>
<dbReference type="Gene3D" id="2.130.10.10">
    <property type="entry name" value="YVTN repeat-like/Quinoprotein amine dehydrogenase"/>
    <property type="match status" value="1"/>
</dbReference>
<evidence type="ECO:0000259" key="13">
    <source>
        <dbReference type="PROSITE" id="PS50089"/>
    </source>
</evidence>
<dbReference type="GO" id="GO:0030136">
    <property type="term" value="C:clathrin-coated vesicle"/>
    <property type="evidence" value="ECO:0007669"/>
    <property type="project" value="UniProtKB-SubCell"/>
</dbReference>
<comment type="subcellular location">
    <subcellularLocation>
        <location evidence="9">Endosome membrane</location>
        <topology evidence="9">Peripheral membrane protein</topology>
    </subcellularLocation>
    <subcellularLocation>
        <location evidence="9">Late endosome membrane</location>
        <topology evidence="9">Peripheral membrane protein</topology>
    </subcellularLocation>
    <subcellularLocation>
        <location evidence="9">Early endosome membrane</location>
        <topology evidence="9">Peripheral membrane protein</topology>
    </subcellularLocation>
    <subcellularLocation>
        <location evidence="9">Lysosome membrane</location>
        <topology evidence="9">Peripheral membrane protein</topology>
    </subcellularLocation>
    <subcellularLocation>
        <location evidence="9">Golgi apparatus</location>
        <location evidence="9">trans-Golgi network</location>
    </subcellularLocation>
    <subcellularLocation>
        <location evidence="9">Cytoplasmic vesicle</location>
        <location evidence="9">Clathrin-coated vesicle</location>
    </subcellularLocation>
    <subcellularLocation>
        <location evidence="1">Late endosome</location>
    </subcellularLocation>
</comment>
<keyword evidence="4" id="KW-0479">Metal-binding</keyword>
<dbReference type="InterPro" id="IPR001841">
    <property type="entry name" value="Znf_RING"/>
</dbReference>
<feature type="region of interest" description="Disordered" evidence="12">
    <location>
        <begin position="1"/>
        <end position="33"/>
    </location>
</feature>
<keyword evidence="9" id="KW-0968">Cytoplasmic vesicle</keyword>
<dbReference type="Gene3D" id="1.25.40.10">
    <property type="entry name" value="Tetratricopeptide repeat domain"/>
    <property type="match status" value="1"/>
</dbReference>
<dbReference type="InterPro" id="IPR057780">
    <property type="entry name" value="Beta-prop_Vps41"/>
</dbReference>
<dbReference type="PANTHER" id="PTHR12616:SF1">
    <property type="entry name" value="VACUOLAR PROTEIN SORTING-ASSOCIATED PROTEIN 41 HOMOLOG"/>
    <property type="match status" value="1"/>
</dbReference>
<evidence type="ECO:0000256" key="6">
    <source>
        <dbReference type="ARBA" id="ARBA00022833"/>
    </source>
</evidence>
<dbReference type="CTD" id="27072"/>
<protein>
    <recommendedName>
        <fullName evidence="8 9">Vacuolar protein sorting-associated protein 41 homolog</fullName>
    </recommendedName>
</protein>
<dbReference type="Pfam" id="PF23411">
    <property type="entry name" value="Beta-prop_Vps41"/>
    <property type="match status" value="2"/>
</dbReference>
<evidence type="ECO:0000313" key="14">
    <source>
        <dbReference type="Proteomes" id="UP000515131"/>
    </source>
</evidence>
<dbReference type="PROSITE" id="PS50089">
    <property type="entry name" value="ZF_RING_2"/>
    <property type="match status" value="1"/>
</dbReference>
<dbReference type="KEGG" id="pcoo:112866822"/>
<keyword evidence="6" id="KW-0862">Zinc</keyword>
<evidence type="ECO:0000256" key="1">
    <source>
        <dbReference type="ARBA" id="ARBA00004603"/>
    </source>
</evidence>
<dbReference type="InterPro" id="IPR036322">
    <property type="entry name" value="WD40_repeat_dom_sf"/>
</dbReference>
<evidence type="ECO:0000256" key="10">
    <source>
        <dbReference type="PROSITE-ProRule" id="PRU00175"/>
    </source>
</evidence>
<dbReference type="AlphaFoldDB" id="A0A6P6IBQ0"/>
<keyword evidence="9" id="KW-0967">Endosome</keyword>
<dbReference type="RefSeq" id="XP_025785570.1">
    <property type="nucleotide sequence ID" value="XM_025929785.1"/>
</dbReference>
<keyword evidence="9" id="KW-0333">Golgi apparatus</keyword>
<dbReference type="GO" id="GO:0008270">
    <property type="term" value="F:zinc ion binding"/>
    <property type="evidence" value="ECO:0007669"/>
    <property type="project" value="UniProtKB-KW"/>
</dbReference>
<accession>A0A6P6IBQ0</accession>
<dbReference type="GO" id="GO:0005794">
    <property type="term" value="C:Golgi apparatus"/>
    <property type="evidence" value="ECO:0007669"/>
    <property type="project" value="UniProtKB-SubCell"/>
</dbReference>
<dbReference type="Pfam" id="PF23556">
    <property type="entry name" value="TPR_Vps41"/>
    <property type="match status" value="1"/>
</dbReference>
<feature type="domain" description="RING-type" evidence="13">
    <location>
        <begin position="742"/>
        <end position="790"/>
    </location>
</feature>
<sequence>MAEAEGQETESLEESTDESEEEESEEEPKLKYERLSNGVTEILQKDAAGCMTVHDKFLALGTHYGKVYLLDVQGNITQKFDVSPVKINQISLDESGEHMGVCSEDGKVQVFGLYSGEEFHETFDCPIKIIAVNPHFVRTSCKQFVTGGKKLLLFERSWMSRWKSCVLHEGEGNIRSVKWRGHLIAWANNMICSVKERHASEMRDLPSRYVEIVSQFETEFYISGLAPLCDQLVVLSYVKEVSEKTEREYRARPRLDIIQPLPETCEEISSDALTVRGFQENECRDYHLEYSEGESLFYIVSPRDIVVAKERDQDDHIDWLLEKKKYEEALMAAEISQKNIKRHKILDIGLAYINHLVEKGEYDIAARKCQKILGKNAALWEYEVYKFKEIGQLKAISPYLPRGDPVLKPLIYEMILHEFLESDYEGFATLIREWPGDLYNNSVIVQAVRDHLKKDSQNRTLLKTLAELYTYDKNYGNALEIYLTLRHKDVFQLIHKHNLFSSIKDKIVLLMDFDSEKAVDMLLDNEDKISIKKVVEELEDRPELQHVYLHKLFKRDHHKGQRYHEKQISLYAEYDRPNLLPFLRDSTHCPLEKALEICQQRNFVEETIYLLSRMGNSRSALKMITEELHDVDKAIEFAKEQDDGELWEDLILYSIDKPPFITGLLNNIGTHVDPILLIHRIKEGMEIPNLRDSLVKILQDYNLQILLREGCKKILVADSLSLLKRMHRTQMKGVLVDEENICESCLSPILPSDAAKPFSVVAFHCRHMFHKECLPVPSMNSPAQFCNICSAKHRGPGSAILELKK</sequence>
<dbReference type="InterPro" id="IPR011990">
    <property type="entry name" value="TPR-like_helical_dom_sf"/>
</dbReference>
<proteinExistence type="inferred from homology"/>
<dbReference type="GO" id="GO:0031901">
    <property type="term" value="C:early endosome membrane"/>
    <property type="evidence" value="ECO:0007669"/>
    <property type="project" value="UniProtKB-SubCell"/>
</dbReference>
<organism evidence="14 15">
    <name type="scientific">Puma concolor</name>
    <name type="common">Mountain lion</name>
    <name type="synonym">Felis concolor</name>
    <dbReference type="NCBI Taxonomy" id="9696"/>
    <lineage>
        <taxon>Eukaryota</taxon>
        <taxon>Metazoa</taxon>
        <taxon>Chordata</taxon>
        <taxon>Craniata</taxon>
        <taxon>Vertebrata</taxon>
        <taxon>Euteleostomi</taxon>
        <taxon>Mammalia</taxon>
        <taxon>Eutheria</taxon>
        <taxon>Laurasiatheria</taxon>
        <taxon>Carnivora</taxon>
        <taxon>Feliformia</taxon>
        <taxon>Felidae</taxon>
        <taxon>Felinae</taxon>
        <taxon>Puma</taxon>
    </lineage>
</organism>
<dbReference type="CDD" id="cd16690">
    <property type="entry name" value="RING-H2_Vps41"/>
    <property type="match status" value="1"/>
</dbReference>
<evidence type="ECO:0000256" key="5">
    <source>
        <dbReference type="ARBA" id="ARBA00022771"/>
    </source>
</evidence>
<dbReference type="InterPro" id="IPR045111">
    <property type="entry name" value="Vps41/Vps8"/>
</dbReference>
<keyword evidence="14" id="KW-1185">Reference proteome</keyword>
<dbReference type="InterPro" id="IPR015943">
    <property type="entry name" value="WD40/YVTN_repeat-like_dom_sf"/>
</dbReference>
<evidence type="ECO:0000256" key="8">
    <source>
        <dbReference type="ARBA" id="ARBA00029538"/>
    </source>
</evidence>
<dbReference type="Proteomes" id="UP000515131">
    <property type="component" value="Unplaced"/>
</dbReference>
<evidence type="ECO:0000256" key="2">
    <source>
        <dbReference type="ARBA" id="ARBA00009582"/>
    </source>
</evidence>
<dbReference type="GO" id="GO:0031902">
    <property type="term" value="C:late endosome membrane"/>
    <property type="evidence" value="ECO:0007669"/>
    <property type="project" value="UniProtKB-SubCell"/>
</dbReference>
<keyword evidence="7 9" id="KW-0653">Protein transport</keyword>
<dbReference type="GO" id="GO:0034058">
    <property type="term" value="P:endosomal vesicle fusion"/>
    <property type="evidence" value="ECO:0007669"/>
    <property type="project" value="UniProtKB-UniRule"/>
</dbReference>
<comment type="function">
    <text evidence="9">Plays a role in vesicle-mediated protein trafficking to lysosomal compartments including the endocytic membrane transport pathways.</text>
</comment>
<evidence type="ECO:0000256" key="3">
    <source>
        <dbReference type="ARBA" id="ARBA00022448"/>
    </source>
</evidence>
<evidence type="ECO:0000256" key="12">
    <source>
        <dbReference type="SAM" id="MobiDB-lite"/>
    </source>
</evidence>
<dbReference type="InterPro" id="IPR057779">
    <property type="entry name" value="Znf_RING_Vps41"/>
</dbReference>
<dbReference type="Pfam" id="PF23555">
    <property type="entry name" value="zf-RING_Vps41"/>
    <property type="match status" value="1"/>
</dbReference>
<dbReference type="GO" id="GO:0009267">
    <property type="term" value="P:cellular response to starvation"/>
    <property type="evidence" value="ECO:0007669"/>
    <property type="project" value="TreeGrafter"/>
</dbReference>
<dbReference type="GO" id="GO:0006623">
    <property type="term" value="P:protein targeting to vacuole"/>
    <property type="evidence" value="ECO:0007669"/>
    <property type="project" value="InterPro"/>
</dbReference>
<feature type="compositionally biased region" description="Acidic residues" evidence="12">
    <location>
        <begin position="1"/>
        <end position="26"/>
    </location>
</feature>
<evidence type="ECO:0000256" key="11">
    <source>
        <dbReference type="PROSITE-ProRule" id="PRU01006"/>
    </source>
</evidence>
<feature type="repeat" description="CHCR" evidence="11">
    <location>
        <begin position="519"/>
        <end position="663"/>
    </location>
</feature>
<dbReference type="GO" id="GO:0016236">
    <property type="term" value="P:macroautophagy"/>
    <property type="evidence" value="ECO:0007669"/>
    <property type="project" value="TreeGrafter"/>
</dbReference>
<reference evidence="15" key="1">
    <citation type="submission" date="2025-08" db="UniProtKB">
        <authorList>
            <consortium name="RefSeq"/>
        </authorList>
    </citation>
    <scope>IDENTIFICATION</scope>
    <source>
        <tissue evidence="15">Blood</tissue>
    </source>
</reference>
<dbReference type="PROSITE" id="PS50236">
    <property type="entry name" value="CHCR"/>
    <property type="match status" value="1"/>
</dbReference>
<gene>
    <name evidence="15" type="primary">VPS41</name>
</gene>
<keyword evidence="5 10" id="KW-0863">Zinc-finger</keyword>
<name>A0A6P6IBQ0_PUMCO</name>
<dbReference type="PIRSF" id="PIRSF028921">
    <property type="entry name" value="VPS41"/>
    <property type="match status" value="1"/>
</dbReference>
<comment type="similarity">
    <text evidence="2 9">Belongs to the VPS41 family.</text>
</comment>
<dbReference type="InterPro" id="IPR016902">
    <property type="entry name" value="Vps41"/>
</dbReference>
<keyword evidence="3 9" id="KW-0813">Transport</keyword>
<evidence type="ECO:0000256" key="7">
    <source>
        <dbReference type="ARBA" id="ARBA00022927"/>
    </source>
</evidence>
<dbReference type="FunFam" id="1.25.40.10:FF:000247">
    <property type="entry name" value="Vacuolar protein sorting-associated protein 41 homolog"/>
    <property type="match status" value="1"/>
</dbReference>
<keyword evidence="9" id="KW-0458">Lysosome</keyword>
<dbReference type="GO" id="GO:0030897">
    <property type="term" value="C:HOPS complex"/>
    <property type="evidence" value="ECO:0007669"/>
    <property type="project" value="UniProtKB-UniRule"/>
</dbReference>
<dbReference type="InterPro" id="IPR000547">
    <property type="entry name" value="Clathrin_H-chain/VPS_repeat"/>
</dbReference>
<dbReference type="SUPFAM" id="SSF50978">
    <property type="entry name" value="WD40 repeat-like"/>
    <property type="match status" value="1"/>
</dbReference>
<dbReference type="GeneID" id="112866822"/>
<dbReference type="PANTHER" id="PTHR12616">
    <property type="entry name" value="VACUOLAR PROTEIN SORTING VPS41"/>
    <property type="match status" value="1"/>
</dbReference>
<evidence type="ECO:0000313" key="15">
    <source>
        <dbReference type="RefSeq" id="XP_025785570.1"/>
    </source>
</evidence>
<dbReference type="SMART" id="SM00299">
    <property type="entry name" value="CLH"/>
    <property type="match status" value="1"/>
</dbReference>
<dbReference type="GO" id="GO:0005765">
    <property type="term" value="C:lysosomal membrane"/>
    <property type="evidence" value="ECO:0007669"/>
    <property type="project" value="UniProtKB-SubCell"/>
</dbReference>